<proteinExistence type="predicted"/>
<dbReference type="EMBL" id="AEMG01000002">
    <property type="protein sequence ID" value="EFW93789.1"/>
    <property type="molecule type" value="Genomic_DNA"/>
</dbReference>
<organism evidence="1 2">
    <name type="scientific">Haladaptatus paucihalophilus DX253</name>
    <dbReference type="NCBI Taxonomy" id="797209"/>
    <lineage>
        <taxon>Archaea</taxon>
        <taxon>Methanobacteriati</taxon>
        <taxon>Methanobacteriota</taxon>
        <taxon>Stenosarchaea group</taxon>
        <taxon>Halobacteria</taxon>
        <taxon>Halobacteriales</taxon>
        <taxon>Haladaptataceae</taxon>
        <taxon>Haladaptatus</taxon>
    </lineage>
</organism>
<reference evidence="1 2" key="1">
    <citation type="journal article" date="2014" name="ISME J.">
        <title>Trehalose/2-sulfotrehalose biosynthesis and glycine-betaine uptake are widely spread mechanisms for osmoadaptation in the Halobacteriales.</title>
        <authorList>
            <person name="Youssef N.H."/>
            <person name="Savage-Ashlock K.N."/>
            <person name="McCully A.L."/>
            <person name="Luedtke B."/>
            <person name="Shaw E.I."/>
            <person name="Hoff W.D."/>
            <person name="Elshahed M.S."/>
        </authorList>
    </citation>
    <scope>NUCLEOTIDE SEQUENCE [LARGE SCALE GENOMIC DNA]</scope>
    <source>
        <strain evidence="1 2">DX253</strain>
    </source>
</reference>
<evidence type="ECO:0000313" key="2">
    <source>
        <dbReference type="Proteomes" id="UP000003751"/>
    </source>
</evidence>
<accession>E7QMZ4</accession>
<dbReference type="PATRIC" id="fig|797209.4.peg.297"/>
<gene>
    <name evidence="1" type="ORF">ZOD2009_01560</name>
</gene>
<comment type="caution">
    <text evidence="1">The sequence shown here is derived from an EMBL/GenBank/DDBJ whole genome shotgun (WGS) entry which is preliminary data.</text>
</comment>
<sequence>MSFPKCFDGVDKNDVKDDFEGETAGFVSFVSVRHSSRSS</sequence>
<dbReference type="Proteomes" id="UP000003751">
    <property type="component" value="Unassembled WGS sequence"/>
</dbReference>
<name>E7QMZ4_HALPU</name>
<dbReference type="AlphaFoldDB" id="E7QMZ4"/>
<evidence type="ECO:0000313" key="1">
    <source>
        <dbReference type="EMBL" id="EFW93789.1"/>
    </source>
</evidence>
<protein>
    <submittedName>
        <fullName evidence="1">Uncharacterized protein</fullName>
    </submittedName>
</protein>